<accession>A0A386ISB1</accession>
<comment type="catalytic activity">
    <reaction evidence="6 7">
        <text>RNA(n) + a ribonucleoside 5'-triphosphate = RNA(n+1) + diphosphate</text>
        <dbReference type="Rhea" id="RHEA:21248"/>
        <dbReference type="Rhea" id="RHEA-COMP:14527"/>
        <dbReference type="Rhea" id="RHEA-COMP:17342"/>
        <dbReference type="ChEBI" id="CHEBI:33019"/>
        <dbReference type="ChEBI" id="CHEBI:61557"/>
        <dbReference type="ChEBI" id="CHEBI:140395"/>
        <dbReference type="EC" id="2.7.7.48"/>
    </reaction>
</comment>
<dbReference type="EMBL" id="MG967341">
    <property type="protein sequence ID" value="AYD61657.1"/>
    <property type="molecule type" value="Viral_cRNA"/>
</dbReference>
<reference evidence="8" key="1">
    <citation type="journal article" date="2018" name="MBio">
        <title>RNA viruses in Blechomonas (Trypanosomatidae) and evolution of Leishmaniavirus.</title>
        <authorList>
            <person name="Grybchuk D."/>
            <person name="Yurchenko V."/>
        </authorList>
    </citation>
    <scope>NUCLEOTIDE SEQUENCE</scope>
    <source>
        <strain evidence="8">OSU4</strain>
    </source>
</reference>
<name>A0A386ISB1_9VIRU</name>
<keyword evidence="2 7" id="KW-0696">RNA-directed RNA polymerase</keyword>
<dbReference type="GO" id="GO:0003723">
    <property type="term" value="F:RNA binding"/>
    <property type="evidence" value="ECO:0007669"/>
    <property type="project" value="InterPro"/>
</dbReference>
<proteinExistence type="inferred from homology"/>
<keyword evidence="3 7" id="KW-0808">Transferase</keyword>
<keyword evidence="4 7" id="KW-0548">Nucleotidyltransferase</keyword>
<dbReference type="SUPFAM" id="SSF56672">
    <property type="entry name" value="DNA/RNA polymerases"/>
    <property type="match status" value="1"/>
</dbReference>
<dbReference type="GO" id="GO:0006351">
    <property type="term" value="P:DNA-templated transcription"/>
    <property type="evidence" value="ECO:0007669"/>
    <property type="project" value="InterPro"/>
</dbReference>
<organism evidence="8">
    <name type="scientific">Blechomonas juanalfonzi Leishmaniavirus-like RNA virus 1</name>
    <dbReference type="NCBI Taxonomy" id="2364203"/>
    <lineage>
        <taxon>Viruses</taxon>
        <taxon>Riboviria</taxon>
        <taxon>Orthornavirae</taxon>
        <taxon>Duplornaviricota</taxon>
        <taxon>Chrymotiviricetes</taxon>
        <taxon>Ghabrivirales</taxon>
        <taxon>Totiviridae</taxon>
    </lineage>
</organism>
<evidence type="ECO:0000256" key="5">
    <source>
        <dbReference type="ARBA" id="ARBA00022741"/>
    </source>
</evidence>
<evidence type="ECO:0000256" key="2">
    <source>
        <dbReference type="ARBA" id="ARBA00022484"/>
    </source>
</evidence>
<dbReference type="InterPro" id="IPR008871">
    <property type="entry name" value="Totivirus_coat"/>
</dbReference>
<protein>
    <recommendedName>
        <fullName evidence="7">RNA-directed RNA polymerase</fullName>
        <ecNumber evidence="7">2.7.7.48</ecNumber>
    </recommendedName>
</protein>
<evidence type="ECO:0000256" key="6">
    <source>
        <dbReference type="ARBA" id="ARBA00048744"/>
    </source>
</evidence>
<evidence type="ECO:0000256" key="4">
    <source>
        <dbReference type="ARBA" id="ARBA00022695"/>
    </source>
</evidence>
<dbReference type="GO" id="GO:0000166">
    <property type="term" value="F:nucleotide binding"/>
    <property type="evidence" value="ECO:0007669"/>
    <property type="project" value="UniProtKB-KW"/>
</dbReference>
<dbReference type="Pfam" id="PF05518">
    <property type="entry name" value="Totivirus_coat"/>
    <property type="match status" value="1"/>
</dbReference>
<keyword evidence="7" id="KW-0693">Viral RNA replication</keyword>
<dbReference type="Pfam" id="PF02123">
    <property type="entry name" value="RdRP_4"/>
    <property type="match status" value="1"/>
</dbReference>
<keyword evidence="5 7" id="KW-0547">Nucleotide-binding</keyword>
<evidence type="ECO:0000313" key="8">
    <source>
        <dbReference type="EMBL" id="AYD61657.1"/>
    </source>
</evidence>
<comment type="similarity">
    <text evidence="1">Belongs to the totiviridae RNA-directed RNA polymerase family.</text>
</comment>
<evidence type="ECO:0000256" key="7">
    <source>
        <dbReference type="RuleBase" id="RU364050"/>
    </source>
</evidence>
<dbReference type="EC" id="2.7.7.48" evidence="7"/>
<evidence type="ECO:0000256" key="1">
    <source>
        <dbReference type="ARBA" id="ARBA00010455"/>
    </source>
</evidence>
<dbReference type="InterPro" id="IPR043502">
    <property type="entry name" value="DNA/RNA_pol_sf"/>
</dbReference>
<sequence length="1514" mass="167286">MSGNALLVEVGRETAYSDTVNQLVDDSFSRMKGRCAIGGGGERVYATSILSKSQGPQGLQANLRVFHRLKLRTSSLEEVDYLKGFEGVCGRYPQTQHSMLSSLFSRHSEVRITESFEAQVDFSSMLYHAGRCLMWYSMTQKCGYEEVTNSKKGGRDDCAISCIGNLPGAVALTGQALYLPDRIREKSPLLYDTLLMLGVAAEANIVLGTVVLNQGTLRMAVTQRPPEDVACGLHLAVEYLLALSSLCGVGTAAALALTCGLHSIATVVGHTDEGGLMRDVLRADVPRGCYGIIGDVELIQTGCLPRLLGVTSWNMLSGIWDKITLATAGLVAVSDPLMRIGAKFYPTIVSTQAPSVYERVVAYFRSSNDFAGLYLKNLTTYFGVTHDENTAGSLYLTYLFNSSIENKGGISDRHASAQVIAPWFWIEPTGVFKNTTWMESPANDLGYGVLAIPRVPTTVGSCDDVLSIASRGPDTVVTLDWTTARRNTLLNILLRKRDDGLGRIRVVPEAGDWILDGQPRRRDCTVTNHGTESATCGHKNPNLGTIDEYLWGRTSSDLFAPAELTSLQPVLLSIQNWYQAGAEWECFSDDIPAALLHPVENIVTNTCLLPGRSNLTFFTEVRREFTKSALFLRSVRTKLWNEQEQCAVSMTNSTLARAEERRRVRLEEARAAAVEAAHARRLPEVPVGPHAEVKVHVQPLHIPGQQWRTIYHQPQTVMTQRRESVSLPPTTSVGAVESTAVQDQLSGTETVVIEGALKTILAGDEDLWNHIECYLDNDNVVGGLSTNFMIDNREKLINAIDKLTGLAKNIDKGWIDGDIPHHYYPIKHHVGARDKVNVRAIELFRGIEHVQPRLYSAIVSRSGFLTGLYDDQVAGIMLYAACRKHRAIQALDFAIWSVLYPERTKELTIFLKRSGLFALVCFAVMVEAQCLLGRGVNEIDIQAKSVERCNVKTSPVLDMGRLKSCIREVISNELLHPPDLPPVEEFWTARWVWCANGSHSRALESAHPELKTRKECRAYRKSVVEQWSKNPMLEWDGEVFVTPSAKLEHGKTRLLLACDTLSYLWFEYYLRPVEKVWANRHVILDPGTGGTIGIRERVNGLRSGGFLLALDYDDFNSQHSIEAQRAVFETLFEVIGVQDERLLASFSKMQLYVGGKFSGVIGDTLMSGHRATTFINSVLNRAYCLYAGVKEAGLHVGDDVILRVKDIKSADDCYKNMVACGFKLNPSKQSCSAYSGEFLRVVHSTPWSVGYLCRAVATAVSGNWVTSSILPPAEALANAVTTCRSLINRSGGTATSVADILALSVAKRVGMSERIVRFLLKGHASLNGGPVYSCDRAINLVEVKNKVVEQCERYNSYESFATDDYLAQHVSSVEAMAIVSTEVDVGREMVTSSWKKALATDEAPTDAIHYNCSRVPCIDVVVRSEELHRLSTVEGVLTRFPIIMMLKDRLSSQTVREILREIGAHDLRDSDSIWGPEPKPCLCSGFLPYNDVCMLSRRVGVEGFVLQVSVDIFM</sequence>
<evidence type="ECO:0000256" key="3">
    <source>
        <dbReference type="ARBA" id="ARBA00022679"/>
    </source>
</evidence>
<dbReference type="GO" id="GO:0003968">
    <property type="term" value="F:RNA-directed RNA polymerase activity"/>
    <property type="evidence" value="ECO:0007669"/>
    <property type="project" value="UniProtKB-KW"/>
</dbReference>
<dbReference type="InterPro" id="IPR001795">
    <property type="entry name" value="RNA-dir_pol_luteovirus"/>
</dbReference>